<organism evidence="12 13">
    <name type="scientific">Chloropicon primus</name>
    <dbReference type="NCBI Taxonomy" id="1764295"/>
    <lineage>
        <taxon>Eukaryota</taxon>
        <taxon>Viridiplantae</taxon>
        <taxon>Chlorophyta</taxon>
        <taxon>Chloropicophyceae</taxon>
        <taxon>Chloropicales</taxon>
        <taxon>Chloropicaceae</taxon>
        <taxon>Chloropicon</taxon>
    </lineage>
</organism>
<feature type="region of interest" description="Disordered" evidence="10">
    <location>
        <begin position="540"/>
        <end position="667"/>
    </location>
</feature>
<dbReference type="Gene3D" id="3.30.40.100">
    <property type="match status" value="1"/>
</dbReference>
<reference evidence="12 13" key="1">
    <citation type="submission" date="2018-07" db="EMBL/GenBank/DDBJ databases">
        <title>The complete nuclear genome of the prasinophyte Chloropicon primus (CCMP1205).</title>
        <authorList>
            <person name="Pombert J.-F."/>
            <person name="Otis C."/>
            <person name="Turmel M."/>
            <person name="Lemieux C."/>
        </authorList>
    </citation>
    <scope>NUCLEOTIDE SEQUENCE [LARGE SCALE GENOMIC DNA]</scope>
    <source>
        <strain evidence="12 13">CCMP1205</strain>
    </source>
</reference>
<feature type="compositionally biased region" description="Pro residues" evidence="10">
    <location>
        <begin position="579"/>
        <end position="588"/>
    </location>
</feature>
<dbReference type="EMBL" id="CP031035">
    <property type="protein sequence ID" value="QDZ18612.1"/>
    <property type="molecule type" value="Genomic_DNA"/>
</dbReference>
<keyword evidence="6" id="KW-0863">Zinc-finger</keyword>
<dbReference type="PROSITE" id="PS51050">
    <property type="entry name" value="ZF_CW"/>
    <property type="match status" value="1"/>
</dbReference>
<evidence type="ECO:0000313" key="12">
    <source>
        <dbReference type="EMBL" id="QDZ18612.1"/>
    </source>
</evidence>
<keyword evidence="4" id="KW-0479">Metal-binding</keyword>
<proteinExistence type="inferred from homology"/>
<evidence type="ECO:0000256" key="9">
    <source>
        <dbReference type="ARBA" id="ARBA00023242"/>
    </source>
</evidence>
<keyword evidence="13" id="KW-1185">Reference proteome</keyword>
<dbReference type="GO" id="GO:0031349">
    <property type="term" value="P:positive regulation of defense response"/>
    <property type="evidence" value="ECO:0007669"/>
    <property type="project" value="UniProtKB-ARBA"/>
</dbReference>
<dbReference type="OrthoDB" id="567073at2759"/>
<dbReference type="Proteomes" id="UP000316726">
    <property type="component" value="Chromosome 2"/>
</dbReference>
<dbReference type="InterPro" id="IPR011124">
    <property type="entry name" value="Znf_CW"/>
</dbReference>
<accession>A0A5B8MGY4</accession>
<evidence type="ECO:0000256" key="1">
    <source>
        <dbReference type="ARBA" id="ARBA00004123"/>
    </source>
</evidence>
<keyword evidence="3" id="KW-0540">Nuclease</keyword>
<dbReference type="InterPro" id="IPR041006">
    <property type="entry name" value="Morc_S5"/>
</dbReference>
<keyword evidence="9" id="KW-0539">Nucleus</keyword>
<dbReference type="InterPro" id="IPR045261">
    <property type="entry name" value="MORC_ATPase"/>
</dbReference>
<evidence type="ECO:0000256" key="7">
    <source>
        <dbReference type="ARBA" id="ARBA00022833"/>
    </source>
</evidence>
<sequence>MTGGDSDKGDHPAGVEQFRNLPVSRLNSKYLYSNQTSHAWVFGAIAELLDNAMDPDCLASQVMIQLTEVQEKAVLVIMDNGNGMTPEALYKMLSFGYSEKTQEVIQGRRSIGHYGNGFKSGSMRIGKDALVLTKCGDTQSVGLLSRTFLETIEAEEVYLPLLTWDHEGKLQNEDDKTVREGLEAISKYSIFDSEEDLLSEFEAIKETGTMIIISNLKKLGDENDADSPLELCVDPEEADIKISSYSPDGKSKFQQLRVGQGSNVDIPLDYSLRAYVSVLYKVPRMQIFLMGKKVKCKRASQQLSERMHDTYKPYSAGGQPADILIGFSEPEDLYGMMMYHNNRLIKPYVRVGCQMEANAKGVGVLGIIDANFLTPMHNKQDFADTKEYRGLINKLSQNLNMFWWAKVEKPAAEEKDREEQQKKKRRRKQPDVNWVQCGYPPCAKWRILPKGTDMTPFNDENFHWVCSMHPNPKIADSNHEYPEDTWDIDVVQGEEAAAKRREWQAEKRQKKAEEVAKKDAQVLQLAQEGLLQHIQFEGVNQPVNAGPEPPREVQVQQPSQPPTSGAPEPPREVQVQQPSQPPTPGAPEPPREVQVQQPLASPDALECKNDSDSDTISEDHAAEIRQPPVTQKEGTAVALKGGPPSPDHNAKSCPHYHAKSRPHYQQAPPCRISLRRYSKLEFTMAGLFTNLGTN</sequence>
<dbReference type="GO" id="GO:0016887">
    <property type="term" value="F:ATP hydrolysis activity"/>
    <property type="evidence" value="ECO:0007669"/>
    <property type="project" value="InterPro"/>
</dbReference>
<comment type="similarity">
    <text evidence="2">Belongs to the MORC ATPase protein family.</text>
</comment>
<protein>
    <recommendedName>
        <fullName evidence="11">CW-type domain-containing protein</fullName>
    </recommendedName>
</protein>
<evidence type="ECO:0000256" key="5">
    <source>
        <dbReference type="ARBA" id="ARBA00022759"/>
    </source>
</evidence>
<keyword evidence="7" id="KW-0862">Zinc</keyword>
<evidence type="ECO:0000256" key="2">
    <source>
        <dbReference type="ARBA" id="ARBA00007845"/>
    </source>
</evidence>
<evidence type="ECO:0000256" key="10">
    <source>
        <dbReference type="SAM" id="MobiDB-lite"/>
    </source>
</evidence>
<keyword evidence="5" id="KW-0378">Hydrolase</keyword>
<dbReference type="GO" id="GO:0005634">
    <property type="term" value="C:nucleus"/>
    <property type="evidence" value="ECO:0007669"/>
    <property type="project" value="UniProtKB-SubCell"/>
</dbReference>
<dbReference type="Pfam" id="PF13589">
    <property type="entry name" value="HATPase_c_3"/>
    <property type="match status" value="1"/>
</dbReference>
<dbReference type="Gene3D" id="3.30.565.10">
    <property type="entry name" value="Histidine kinase-like ATPase, C-terminal domain"/>
    <property type="match status" value="1"/>
</dbReference>
<dbReference type="GO" id="GO:0008270">
    <property type="term" value="F:zinc ion binding"/>
    <property type="evidence" value="ECO:0007669"/>
    <property type="project" value="UniProtKB-KW"/>
</dbReference>
<evidence type="ECO:0000256" key="6">
    <source>
        <dbReference type="ARBA" id="ARBA00022771"/>
    </source>
</evidence>
<name>A0A5B8MGY4_9CHLO</name>
<dbReference type="GO" id="GO:0004519">
    <property type="term" value="F:endonuclease activity"/>
    <property type="evidence" value="ECO:0007669"/>
    <property type="project" value="UniProtKB-KW"/>
</dbReference>
<dbReference type="Pfam" id="PF17942">
    <property type="entry name" value="Morc6_S5"/>
    <property type="match status" value="1"/>
</dbReference>
<feature type="compositionally biased region" description="Basic and acidic residues" evidence="10">
    <location>
        <begin position="605"/>
        <end position="623"/>
    </location>
</feature>
<keyword evidence="5" id="KW-0255">Endonuclease</keyword>
<evidence type="ECO:0000256" key="4">
    <source>
        <dbReference type="ARBA" id="ARBA00022723"/>
    </source>
</evidence>
<gene>
    <name evidence="12" type="ORF">A3770_02p11300</name>
</gene>
<evidence type="ECO:0000256" key="3">
    <source>
        <dbReference type="ARBA" id="ARBA00022722"/>
    </source>
</evidence>
<comment type="subcellular location">
    <subcellularLocation>
        <location evidence="1">Nucleus</location>
    </subcellularLocation>
</comment>
<dbReference type="InterPro" id="IPR036890">
    <property type="entry name" value="HATPase_C_sf"/>
</dbReference>
<feature type="domain" description="CW-type" evidence="11">
    <location>
        <begin position="428"/>
        <end position="487"/>
    </location>
</feature>
<dbReference type="PANTHER" id="PTHR23336:SF76">
    <property type="entry name" value="MORC S5 DOMAIN-CONTAINING PROTEIN"/>
    <property type="match status" value="1"/>
</dbReference>
<dbReference type="PANTHER" id="PTHR23336">
    <property type="entry name" value="ZINC FINGER CW-TYPE COILED-COIL DOMAIN PROTEIN 3"/>
    <property type="match status" value="1"/>
</dbReference>
<keyword evidence="8" id="KW-0175">Coiled coil</keyword>
<evidence type="ECO:0000256" key="8">
    <source>
        <dbReference type="ARBA" id="ARBA00023054"/>
    </source>
</evidence>
<evidence type="ECO:0000259" key="11">
    <source>
        <dbReference type="PROSITE" id="PS51050"/>
    </source>
</evidence>
<evidence type="ECO:0000313" key="13">
    <source>
        <dbReference type="Proteomes" id="UP000316726"/>
    </source>
</evidence>
<dbReference type="Pfam" id="PF07496">
    <property type="entry name" value="zf-CW"/>
    <property type="match status" value="1"/>
</dbReference>
<dbReference type="AlphaFoldDB" id="A0A5B8MGY4"/>
<dbReference type="SUPFAM" id="SSF55874">
    <property type="entry name" value="ATPase domain of HSP90 chaperone/DNA topoisomerase II/histidine kinase"/>
    <property type="match status" value="1"/>
</dbReference>